<evidence type="ECO:0000313" key="2">
    <source>
        <dbReference type="EMBL" id="TCG06061.1"/>
    </source>
</evidence>
<reference evidence="2 3" key="1">
    <citation type="submission" date="2017-02" db="EMBL/GenBank/DDBJ databases">
        <title>Paraburkholderia sophoroidis sp. nov. and Paraburkholderia steynii sp. nov. rhizobial symbionts of the fynbos legume Hypocalyptus sophoroides.</title>
        <authorList>
            <person name="Steenkamp E.T."/>
            <person name="Beukes C.W."/>
            <person name="Van Zyl E."/>
            <person name="Avontuur J."/>
            <person name="Chan W.Y."/>
            <person name="Hassen A."/>
            <person name="Palmer M."/>
            <person name="Mthombeni L."/>
            <person name="Phalane F."/>
            <person name="Sereme K."/>
            <person name="Venter S.N."/>
        </authorList>
    </citation>
    <scope>NUCLEOTIDE SEQUENCE [LARGE SCALE GENOMIC DNA]</scope>
    <source>
        <strain evidence="2 3">HC1.1ba</strain>
    </source>
</reference>
<name>A0A4R0XIL6_9BURK</name>
<dbReference type="AlphaFoldDB" id="A0A4R0XIL6"/>
<dbReference type="InterPro" id="IPR036291">
    <property type="entry name" value="NAD(P)-bd_dom_sf"/>
</dbReference>
<keyword evidence="3" id="KW-1185">Reference proteome</keyword>
<gene>
    <name evidence="2" type="ORF">BZM27_29050</name>
</gene>
<evidence type="ECO:0000259" key="1">
    <source>
        <dbReference type="SMART" id="SM00881"/>
    </source>
</evidence>
<dbReference type="SMART" id="SM00881">
    <property type="entry name" value="CoA_binding"/>
    <property type="match status" value="1"/>
</dbReference>
<evidence type="ECO:0000313" key="3">
    <source>
        <dbReference type="Proteomes" id="UP000294200"/>
    </source>
</evidence>
<feature type="non-terminal residue" evidence="2">
    <location>
        <position position="120"/>
    </location>
</feature>
<sequence>MTVRNLDALFRPKSIAVIGASKREGSTGAMVWKRLIEGGFDGPVWAVNPKYDMLDGHPCVGNAGDLPDAPTVAIICTPPSTWPAIVHTLGGRGTRAAIIVGEPRSDDDRADVRHTLAAAR</sequence>
<dbReference type="Pfam" id="PF13380">
    <property type="entry name" value="CoA_binding_2"/>
    <property type="match status" value="1"/>
</dbReference>
<dbReference type="EMBL" id="MWML01000128">
    <property type="protein sequence ID" value="TCG06061.1"/>
    <property type="molecule type" value="Genomic_DNA"/>
</dbReference>
<protein>
    <recommendedName>
        <fullName evidence="1">CoA-binding domain-containing protein</fullName>
    </recommendedName>
</protein>
<accession>A0A4R0XIL6</accession>
<dbReference type="Proteomes" id="UP000294200">
    <property type="component" value="Unassembled WGS sequence"/>
</dbReference>
<proteinExistence type="predicted"/>
<organism evidence="2 3">
    <name type="scientific">Paraburkholderia steynii</name>
    <dbReference type="NCBI Taxonomy" id="1245441"/>
    <lineage>
        <taxon>Bacteria</taxon>
        <taxon>Pseudomonadati</taxon>
        <taxon>Pseudomonadota</taxon>
        <taxon>Betaproteobacteria</taxon>
        <taxon>Burkholderiales</taxon>
        <taxon>Burkholderiaceae</taxon>
        <taxon>Paraburkholderia</taxon>
    </lineage>
</organism>
<dbReference type="InterPro" id="IPR003781">
    <property type="entry name" value="CoA-bd"/>
</dbReference>
<dbReference type="SUPFAM" id="SSF51735">
    <property type="entry name" value="NAD(P)-binding Rossmann-fold domains"/>
    <property type="match status" value="1"/>
</dbReference>
<comment type="caution">
    <text evidence="2">The sequence shown here is derived from an EMBL/GenBank/DDBJ whole genome shotgun (WGS) entry which is preliminary data.</text>
</comment>
<dbReference type="PANTHER" id="PTHR42793:SF1">
    <property type="entry name" value="PEPTIDYL-LYSINE N-ACETYLTRANSFERASE PATZ"/>
    <property type="match status" value="1"/>
</dbReference>
<feature type="domain" description="CoA-binding" evidence="1">
    <location>
        <begin position="9"/>
        <end position="104"/>
    </location>
</feature>
<dbReference type="Gene3D" id="3.40.50.720">
    <property type="entry name" value="NAD(P)-binding Rossmann-like Domain"/>
    <property type="match status" value="1"/>
</dbReference>
<dbReference type="PANTHER" id="PTHR42793">
    <property type="entry name" value="COA BINDING DOMAIN CONTAINING PROTEIN"/>
    <property type="match status" value="1"/>
</dbReference>